<dbReference type="Proteomes" id="UP001595455">
    <property type="component" value="Unassembled WGS sequence"/>
</dbReference>
<keyword evidence="1" id="KW-0472">Membrane</keyword>
<feature type="transmembrane region" description="Helical" evidence="1">
    <location>
        <begin position="217"/>
        <end position="240"/>
    </location>
</feature>
<reference evidence="2" key="1">
    <citation type="journal article" date="2014" name="Int. J. Syst. Evol. Microbiol.">
        <title>Complete genome of a new Firmicutes species belonging to the dominant human colonic microbiota ('Ruminococcus bicirculans') reveals two chromosomes and a selective capacity to utilize plant glucans.</title>
        <authorList>
            <consortium name="NISC Comparative Sequencing Program"/>
            <person name="Wegmann U."/>
            <person name="Louis P."/>
            <person name="Goesmann A."/>
            <person name="Henrissat B."/>
            <person name="Duncan S.H."/>
            <person name="Flint H.J."/>
        </authorList>
    </citation>
    <scope>NUCLEOTIDE SEQUENCE</scope>
    <source>
        <strain evidence="2">KCTC 62575</strain>
    </source>
</reference>
<feature type="transmembrane region" description="Helical" evidence="1">
    <location>
        <begin position="183"/>
        <end position="205"/>
    </location>
</feature>
<dbReference type="OrthoDB" id="6684750at2"/>
<evidence type="ECO:0000313" key="5">
    <source>
        <dbReference type="Proteomes" id="UP001595455"/>
    </source>
</evidence>
<evidence type="ECO:0000313" key="2">
    <source>
        <dbReference type="EMBL" id="MFC2996592.1"/>
    </source>
</evidence>
<dbReference type="AlphaFoldDB" id="A0A371YVP7"/>
<reference evidence="3 4" key="2">
    <citation type="submission" date="2018-08" db="EMBL/GenBank/DDBJ databases">
        <title>The draft genome of Acinetobacter sichuanensis strain WCHAc060041.</title>
        <authorList>
            <person name="Qin J."/>
            <person name="Feng Y."/>
            <person name="Zong Z."/>
        </authorList>
    </citation>
    <scope>NUCLEOTIDE SEQUENCE [LARGE SCALE GENOMIC DNA]</scope>
    <source>
        <strain evidence="3 4">WCHAc060041</strain>
    </source>
</reference>
<reference evidence="5" key="3">
    <citation type="journal article" date="2019" name="Int. J. Syst. Evol. Microbiol.">
        <title>The Global Catalogue of Microorganisms (GCM) 10K type strain sequencing project: providing services to taxonomists for standard genome sequencing and annotation.</title>
        <authorList>
            <consortium name="The Broad Institute Genomics Platform"/>
            <consortium name="The Broad Institute Genome Sequencing Center for Infectious Disease"/>
            <person name="Wu L."/>
            <person name="Ma J."/>
        </authorList>
    </citation>
    <scope>NUCLEOTIDE SEQUENCE [LARGE SCALE GENOMIC DNA]</scope>
    <source>
        <strain evidence="5">KCTC 62575</strain>
    </source>
</reference>
<keyword evidence="1" id="KW-1133">Transmembrane helix</keyword>
<proteinExistence type="predicted"/>
<protein>
    <submittedName>
        <fullName evidence="3">Uncharacterized protein</fullName>
    </submittedName>
</protein>
<comment type="caution">
    <text evidence="3">The sequence shown here is derived from an EMBL/GenBank/DDBJ whole genome shotgun (WGS) entry which is preliminary data.</text>
</comment>
<organism evidence="3 4">
    <name type="scientific">Acinetobacter sichuanensis</name>
    <dbReference type="NCBI Taxonomy" id="2136183"/>
    <lineage>
        <taxon>Bacteria</taxon>
        <taxon>Pseudomonadati</taxon>
        <taxon>Pseudomonadota</taxon>
        <taxon>Gammaproteobacteria</taxon>
        <taxon>Moraxellales</taxon>
        <taxon>Moraxellaceae</taxon>
        <taxon>Acinetobacter</taxon>
    </lineage>
</organism>
<dbReference type="RefSeq" id="WP_107006543.1">
    <property type="nucleotide sequence ID" value="NZ_JAVIDQ010000017.1"/>
</dbReference>
<sequence>MDNQNIDHENIEKPDVKGELKVFFVILCAIIWFTVMFSESRKSYLVALTEYEISYKLNWALEKELEVEDLIFSFHSKKGKTIKPKGPELIVKNQKTGQTLVSKQFSFFKINHPEMKLISDVEYPISYPEFYYSPDYSVMLKRKDLYWITKATVISEGQEARIYFKNADPNFKKYNQIRSTKNMYVFVLLAIFMISFAIFATYLFSCLKDYKNNISSIIISILGLFFVIYFIFYKLIYIWIQVEFRIF</sequence>
<reference evidence="2" key="4">
    <citation type="submission" date="2024-09" db="EMBL/GenBank/DDBJ databases">
        <authorList>
            <person name="Sun Q."/>
            <person name="Mori K."/>
        </authorList>
    </citation>
    <scope>NUCLEOTIDE SEQUENCE</scope>
    <source>
        <strain evidence="2">KCTC 62575</strain>
    </source>
</reference>
<keyword evidence="1" id="KW-0812">Transmembrane</keyword>
<name>A0A371YVP7_9GAMM</name>
<gene>
    <name evidence="2" type="ORF">ACFODO_15240</name>
    <name evidence="3" type="ORF">C9E89_000830</name>
</gene>
<dbReference type="Proteomes" id="UP000240957">
    <property type="component" value="Unassembled WGS sequence"/>
</dbReference>
<dbReference type="EMBL" id="JBHRSF010000071">
    <property type="protein sequence ID" value="MFC2996592.1"/>
    <property type="molecule type" value="Genomic_DNA"/>
</dbReference>
<evidence type="ECO:0000313" key="3">
    <source>
        <dbReference type="EMBL" id="RFC85498.1"/>
    </source>
</evidence>
<accession>A0A371YVP7</accession>
<dbReference type="EMBL" id="PYIX02000001">
    <property type="protein sequence ID" value="RFC85498.1"/>
    <property type="molecule type" value="Genomic_DNA"/>
</dbReference>
<feature type="transmembrane region" description="Helical" evidence="1">
    <location>
        <begin position="20"/>
        <end position="38"/>
    </location>
</feature>
<evidence type="ECO:0000313" key="4">
    <source>
        <dbReference type="Proteomes" id="UP000240957"/>
    </source>
</evidence>
<keyword evidence="5" id="KW-1185">Reference proteome</keyword>
<evidence type="ECO:0000256" key="1">
    <source>
        <dbReference type="SAM" id="Phobius"/>
    </source>
</evidence>